<dbReference type="PRINTS" id="PR01036">
    <property type="entry name" value="TCRTETB"/>
</dbReference>
<dbReference type="InterPro" id="IPR036259">
    <property type="entry name" value="MFS_trans_sf"/>
</dbReference>
<organism evidence="9 10">
    <name type="scientific">Staphylococcus marylandisciuri</name>
    <dbReference type="NCBI Taxonomy" id="2981529"/>
    <lineage>
        <taxon>Bacteria</taxon>
        <taxon>Bacillati</taxon>
        <taxon>Bacillota</taxon>
        <taxon>Bacilli</taxon>
        <taxon>Bacillales</taxon>
        <taxon>Staphylococcaceae</taxon>
        <taxon>Staphylococcus</taxon>
    </lineage>
</organism>
<feature type="transmembrane region" description="Helical" evidence="7">
    <location>
        <begin position="192"/>
        <end position="212"/>
    </location>
</feature>
<evidence type="ECO:0000256" key="3">
    <source>
        <dbReference type="ARBA" id="ARBA00022475"/>
    </source>
</evidence>
<dbReference type="CDD" id="cd17503">
    <property type="entry name" value="MFS_LmrB_MDR_like"/>
    <property type="match status" value="1"/>
</dbReference>
<protein>
    <submittedName>
        <fullName evidence="9">DHA2 family efflux MFS transporter permease subunit</fullName>
    </submittedName>
</protein>
<name>A0ABT2QMT8_9STAP</name>
<feature type="transmembrane region" description="Helical" evidence="7">
    <location>
        <begin position="299"/>
        <end position="320"/>
    </location>
</feature>
<sequence>MTFKAKIIMILTMLLGGFFGLLNETLLTTALPSIMRAFNIDYTQVQWLTTAFLLANGVVIPLSAMIIQRYTTRQVFLAAIIIFLIGTLVAGFSTTFNVLLIARIIQALGSGIMMPLMMTTMLDIFEPHERAKYMGIFGLVIMLAPAIGPTLSGYLVEYFSWRSLFQVVAPIAAITFLVALKFVKNVGTTKKVPIDVISILLSTFGFGGLLYGTSSISRDGWSDPIVLTTIIGGVLLIALFVVRQTRLEAPLLNFSVFKNPQFAIGILIMAFTMISMIGSETVLPMFVQNIMDKPASESGLILLPGALVMGVMSIIGGPLFEKFGAKRLALTGMIIVIITTSYFVIMDGKSPVAILTIVYAIRMVGLALGLMPIMTHILNQLTPELNAHGSSMLNTVQQISASIGTAVLITLMSHIAKNFKPHMGDYHGMDKKAMAIQIKQDALLSGYHGAFWFAVIISCISFILVFMLTSKKKAEQDAQLDMQRGE</sequence>
<keyword evidence="3" id="KW-1003">Cell membrane</keyword>
<keyword evidence="4 7" id="KW-0812">Transmembrane</keyword>
<dbReference type="Gene3D" id="1.20.1720.10">
    <property type="entry name" value="Multidrug resistance protein D"/>
    <property type="match status" value="1"/>
</dbReference>
<reference evidence="9 10" key="1">
    <citation type="journal article" date="2023" name="Int. J. Syst. Evol. Microbiol.">
        <title>Streptococcus sciuri sp. nov., Staphylococcus marylandisciuri sp. nov. and Staphylococcus americanisciuri sp. nov., isolated from faeces of eastern grey squirrel (Sciurus carolinensis).</title>
        <authorList>
            <person name="Volokhov D.V."/>
            <person name="Zagorodnyaya T.A."/>
            <person name="Furtak V.A."/>
            <person name="Nattanmai G."/>
            <person name="Randall L."/>
            <person name="Jose S."/>
            <person name="Gao Y."/>
            <person name="Eisenberg T."/>
            <person name="Delmonte P."/>
            <person name="Blom J."/>
            <person name="Mitchell K.K."/>
        </authorList>
    </citation>
    <scope>NUCLEOTIDE SEQUENCE [LARGE SCALE GENOMIC DNA]</scope>
    <source>
        <strain evidence="9 10">SQ8-PEA</strain>
    </source>
</reference>
<dbReference type="Gene3D" id="1.20.1250.20">
    <property type="entry name" value="MFS general substrate transporter like domains"/>
    <property type="match status" value="1"/>
</dbReference>
<comment type="subcellular location">
    <subcellularLocation>
        <location evidence="1">Cell membrane</location>
        <topology evidence="1">Multi-pass membrane protein</topology>
    </subcellularLocation>
</comment>
<evidence type="ECO:0000256" key="2">
    <source>
        <dbReference type="ARBA" id="ARBA00022448"/>
    </source>
</evidence>
<feature type="transmembrane region" description="Helical" evidence="7">
    <location>
        <begin position="399"/>
        <end position="416"/>
    </location>
</feature>
<dbReference type="InterPro" id="IPR004638">
    <property type="entry name" value="EmrB-like"/>
</dbReference>
<dbReference type="Proteomes" id="UP001209553">
    <property type="component" value="Unassembled WGS sequence"/>
</dbReference>
<dbReference type="InterPro" id="IPR020846">
    <property type="entry name" value="MFS_dom"/>
</dbReference>
<evidence type="ECO:0000313" key="10">
    <source>
        <dbReference type="Proteomes" id="UP001209553"/>
    </source>
</evidence>
<comment type="caution">
    <text evidence="9">The sequence shown here is derived from an EMBL/GenBank/DDBJ whole genome shotgun (WGS) entry which is preliminary data.</text>
</comment>
<keyword evidence="6 7" id="KW-0472">Membrane</keyword>
<feature type="transmembrane region" description="Helical" evidence="7">
    <location>
        <begin position="74"/>
        <end position="94"/>
    </location>
</feature>
<feature type="transmembrane region" description="Helical" evidence="7">
    <location>
        <begin position="134"/>
        <end position="155"/>
    </location>
</feature>
<feature type="domain" description="Major facilitator superfamily (MFS) profile" evidence="8">
    <location>
        <begin position="9"/>
        <end position="473"/>
    </location>
</feature>
<dbReference type="EMBL" id="JAOPKZ010000001">
    <property type="protein sequence ID" value="MCU5745294.1"/>
    <property type="molecule type" value="Genomic_DNA"/>
</dbReference>
<dbReference type="PROSITE" id="PS50850">
    <property type="entry name" value="MFS"/>
    <property type="match status" value="1"/>
</dbReference>
<evidence type="ECO:0000256" key="4">
    <source>
        <dbReference type="ARBA" id="ARBA00022692"/>
    </source>
</evidence>
<feature type="transmembrane region" description="Helical" evidence="7">
    <location>
        <begin position="224"/>
        <end position="242"/>
    </location>
</feature>
<feature type="transmembrane region" description="Helical" evidence="7">
    <location>
        <begin position="161"/>
        <end position="180"/>
    </location>
</feature>
<accession>A0ABT2QMT8</accession>
<evidence type="ECO:0000256" key="5">
    <source>
        <dbReference type="ARBA" id="ARBA00022989"/>
    </source>
</evidence>
<keyword evidence="10" id="KW-1185">Reference proteome</keyword>
<gene>
    <name evidence="9" type="ORF">N9R04_00985</name>
</gene>
<dbReference type="RefSeq" id="WP_262853705.1">
    <property type="nucleotide sequence ID" value="NZ_JAOPKZ010000001.1"/>
</dbReference>
<feature type="transmembrane region" description="Helical" evidence="7">
    <location>
        <begin position="100"/>
        <end position="122"/>
    </location>
</feature>
<feature type="transmembrane region" description="Helical" evidence="7">
    <location>
        <begin position="46"/>
        <end position="67"/>
    </location>
</feature>
<dbReference type="PANTHER" id="PTHR42718">
    <property type="entry name" value="MAJOR FACILITATOR SUPERFAMILY MULTIDRUG TRANSPORTER MFSC"/>
    <property type="match status" value="1"/>
</dbReference>
<keyword evidence="2" id="KW-0813">Transport</keyword>
<dbReference type="NCBIfam" id="TIGR00711">
    <property type="entry name" value="efflux_EmrB"/>
    <property type="match status" value="1"/>
</dbReference>
<dbReference type="PANTHER" id="PTHR42718:SF24">
    <property type="entry name" value="MAJOR FACILITATOR SUPERFAMILY (MFS) PROFILE DOMAIN-CONTAINING PROTEIN"/>
    <property type="match status" value="1"/>
</dbReference>
<evidence type="ECO:0000259" key="8">
    <source>
        <dbReference type="PROSITE" id="PS50850"/>
    </source>
</evidence>
<dbReference type="Pfam" id="PF07690">
    <property type="entry name" value="MFS_1"/>
    <property type="match status" value="1"/>
</dbReference>
<evidence type="ECO:0000256" key="6">
    <source>
        <dbReference type="ARBA" id="ARBA00023136"/>
    </source>
</evidence>
<proteinExistence type="predicted"/>
<feature type="transmembrane region" description="Helical" evidence="7">
    <location>
        <begin position="262"/>
        <end position="287"/>
    </location>
</feature>
<dbReference type="SUPFAM" id="SSF103473">
    <property type="entry name" value="MFS general substrate transporter"/>
    <property type="match status" value="1"/>
</dbReference>
<feature type="transmembrane region" description="Helical" evidence="7">
    <location>
        <begin position="327"/>
        <end position="346"/>
    </location>
</feature>
<feature type="transmembrane region" description="Helical" evidence="7">
    <location>
        <begin position="352"/>
        <end position="378"/>
    </location>
</feature>
<feature type="transmembrane region" description="Helical" evidence="7">
    <location>
        <begin position="450"/>
        <end position="469"/>
    </location>
</feature>
<keyword evidence="5 7" id="KW-1133">Transmembrane helix</keyword>
<evidence type="ECO:0000256" key="7">
    <source>
        <dbReference type="SAM" id="Phobius"/>
    </source>
</evidence>
<dbReference type="InterPro" id="IPR011701">
    <property type="entry name" value="MFS"/>
</dbReference>
<evidence type="ECO:0000313" key="9">
    <source>
        <dbReference type="EMBL" id="MCU5745294.1"/>
    </source>
</evidence>
<evidence type="ECO:0000256" key="1">
    <source>
        <dbReference type="ARBA" id="ARBA00004651"/>
    </source>
</evidence>